<dbReference type="SUPFAM" id="SSF50978">
    <property type="entry name" value="WD40 repeat-like"/>
    <property type="match status" value="1"/>
</dbReference>
<dbReference type="SUPFAM" id="SSF56112">
    <property type="entry name" value="Protein kinase-like (PK-like)"/>
    <property type="match status" value="1"/>
</dbReference>
<evidence type="ECO:0000256" key="5">
    <source>
        <dbReference type="PROSITE-ProRule" id="PRU00221"/>
    </source>
</evidence>
<dbReference type="SUPFAM" id="SSF50998">
    <property type="entry name" value="Quinoprotein alcohol dehydrogenase-like"/>
    <property type="match status" value="1"/>
</dbReference>
<keyword evidence="3" id="KW-0418">Kinase</keyword>
<name>A0A5A8DXW2_CAFRO</name>
<dbReference type="InterPro" id="IPR052779">
    <property type="entry name" value="WDR62"/>
</dbReference>
<dbReference type="SMART" id="SM00220">
    <property type="entry name" value="S_TKc"/>
    <property type="match status" value="1"/>
</dbReference>
<feature type="binding site" evidence="6">
    <location>
        <position position="1685"/>
    </location>
    <ligand>
        <name>ATP</name>
        <dbReference type="ChEBI" id="CHEBI:30616"/>
    </ligand>
</feature>
<dbReference type="Gene3D" id="3.30.200.20">
    <property type="entry name" value="Phosphorylase Kinase, domain 1"/>
    <property type="match status" value="1"/>
</dbReference>
<dbReference type="PANTHER" id="PTHR45589:SF1">
    <property type="entry name" value="WD REPEAT DOMAIN 62, ISOFORM G"/>
    <property type="match status" value="1"/>
</dbReference>
<feature type="region of interest" description="Disordered" evidence="7">
    <location>
        <begin position="1143"/>
        <end position="1258"/>
    </location>
</feature>
<protein>
    <recommendedName>
        <fullName evidence="8">Protein kinase domain-containing protein</fullName>
    </recommendedName>
</protein>
<keyword evidence="4 6" id="KW-0067">ATP-binding</keyword>
<dbReference type="Proteomes" id="UP000324907">
    <property type="component" value="Unassembled WGS sequence"/>
</dbReference>
<dbReference type="SMART" id="SM00320">
    <property type="entry name" value="WD40"/>
    <property type="match status" value="9"/>
</dbReference>
<feature type="compositionally biased region" description="Pro residues" evidence="7">
    <location>
        <begin position="1033"/>
        <end position="1043"/>
    </location>
</feature>
<feature type="region of interest" description="Disordered" evidence="7">
    <location>
        <begin position="588"/>
        <end position="608"/>
    </location>
</feature>
<evidence type="ECO:0000256" key="1">
    <source>
        <dbReference type="ARBA" id="ARBA00022679"/>
    </source>
</evidence>
<feature type="repeat" description="WD" evidence="5">
    <location>
        <begin position="919"/>
        <end position="952"/>
    </location>
</feature>
<dbReference type="PROSITE" id="PS50011">
    <property type="entry name" value="PROTEIN_KINASE_DOM"/>
    <property type="match status" value="1"/>
</dbReference>
<feature type="compositionally biased region" description="Low complexity" evidence="7">
    <location>
        <begin position="1143"/>
        <end position="1157"/>
    </location>
</feature>
<dbReference type="InterPro" id="IPR001680">
    <property type="entry name" value="WD40_rpt"/>
</dbReference>
<dbReference type="CDD" id="cd13999">
    <property type="entry name" value="STKc_MAP3K-like"/>
    <property type="match status" value="1"/>
</dbReference>
<dbReference type="GO" id="GO:0004672">
    <property type="term" value="F:protein kinase activity"/>
    <property type="evidence" value="ECO:0007669"/>
    <property type="project" value="InterPro"/>
</dbReference>
<feature type="compositionally biased region" description="Low complexity" evidence="7">
    <location>
        <begin position="1115"/>
        <end position="1130"/>
    </location>
</feature>
<evidence type="ECO:0000256" key="6">
    <source>
        <dbReference type="PROSITE-ProRule" id="PRU10141"/>
    </source>
</evidence>
<dbReference type="PROSITE" id="PS50082">
    <property type="entry name" value="WD_REPEATS_2"/>
    <property type="match status" value="2"/>
</dbReference>
<keyword evidence="5" id="KW-0853">WD repeat</keyword>
<feature type="region of interest" description="Disordered" evidence="7">
    <location>
        <begin position="541"/>
        <end position="571"/>
    </location>
</feature>
<accession>A0A5A8DXW2</accession>
<dbReference type="Pfam" id="PF07714">
    <property type="entry name" value="PK_Tyr_Ser-Thr"/>
    <property type="match status" value="1"/>
</dbReference>
<feature type="compositionally biased region" description="Low complexity" evidence="7">
    <location>
        <begin position="1242"/>
        <end position="1251"/>
    </location>
</feature>
<feature type="region of interest" description="Disordered" evidence="7">
    <location>
        <begin position="1325"/>
        <end position="1366"/>
    </location>
</feature>
<dbReference type="PROSITE" id="PS00107">
    <property type="entry name" value="PROTEIN_KINASE_ATP"/>
    <property type="match status" value="1"/>
</dbReference>
<keyword evidence="1" id="KW-0808">Transferase</keyword>
<feature type="compositionally biased region" description="Acidic residues" evidence="7">
    <location>
        <begin position="1197"/>
        <end position="1213"/>
    </location>
</feature>
<keyword evidence="2 6" id="KW-0547">Nucleotide-binding</keyword>
<evidence type="ECO:0000313" key="9">
    <source>
        <dbReference type="EMBL" id="KAA0170306.1"/>
    </source>
</evidence>
<feature type="region of interest" description="Disordered" evidence="7">
    <location>
        <begin position="1281"/>
        <end position="1312"/>
    </location>
</feature>
<dbReference type="PROSITE" id="PS50294">
    <property type="entry name" value="WD_REPEATS_REGION"/>
    <property type="match status" value="1"/>
</dbReference>
<dbReference type="Pfam" id="PF00400">
    <property type="entry name" value="WD40"/>
    <property type="match status" value="6"/>
</dbReference>
<feature type="region of interest" description="Disordered" evidence="7">
    <location>
        <begin position="1026"/>
        <end position="1095"/>
    </location>
</feature>
<feature type="compositionally biased region" description="Low complexity" evidence="7">
    <location>
        <begin position="1449"/>
        <end position="1466"/>
    </location>
</feature>
<evidence type="ECO:0000256" key="7">
    <source>
        <dbReference type="SAM" id="MobiDB-lite"/>
    </source>
</evidence>
<feature type="repeat" description="WD" evidence="5">
    <location>
        <begin position="472"/>
        <end position="487"/>
    </location>
</feature>
<dbReference type="InterPro" id="IPR011047">
    <property type="entry name" value="Quinoprotein_ADH-like_sf"/>
</dbReference>
<dbReference type="InterPro" id="IPR015943">
    <property type="entry name" value="WD40/YVTN_repeat-like_dom_sf"/>
</dbReference>
<dbReference type="GO" id="GO:0005524">
    <property type="term" value="F:ATP binding"/>
    <property type="evidence" value="ECO:0007669"/>
    <property type="project" value="UniProtKB-UniRule"/>
</dbReference>
<feature type="region of interest" description="Disordered" evidence="7">
    <location>
        <begin position="1"/>
        <end position="20"/>
    </location>
</feature>
<evidence type="ECO:0000256" key="4">
    <source>
        <dbReference type="ARBA" id="ARBA00022840"/>
    </source>
</evidence>
<organism evidence="9 10">
    <name type="scientific">Cafeteria roenbergensis</name>
    <name type="common">Marine flagellate</name>
    <dbReference type="NCBI Taxonomy" id="33653"/>
    <lineage>
        <taxon>Eukaryota</taxon>
        <taxon>Sar</taxon>
        <taxon>Stramenopiles</taxon>
        <taxon>Bigyra</taxon>
        <taxon>Opalozoa</taxon>
        <taxon>Bicosoecida</taxon>
        <taxon>Cafeteriaceae</taxon>
        <taxon>Cafeteria</taxon>
    </lineage>
</organism>
<dbReference type="EMBL" id="VLTL01000014">
    <property type="protein sequence ID" value="KAA0170306.1"/>
    <property type="molecule type" value="Genomic_DNA"/>
</dbReference>
<proteinExistence type="predicted"/>
<dbReference type="PRINTS" id="PR00109">
    <property type="entry name" value="TYRKINASE"/>
</dbReference>
<evidence type="ECO:0000313" key="10">
    <source>
        <dbReference type="Proteomes" id="UP000324907"/>
    </source>
</evidence>
<sequence>MAAAAGPAKKPGLKERPSRHAPKIALERALGLTSQHGRALSASDALGGTLAFAAGRVVVMYDAKKNTQRFVHATGPVSSVCFSADGTLIAAGQTGSPAYVEVWRVSDGQLVHRLAEHSFGVAVVAFHPLDSSLLLTVGFRNDQRIHVWRLDPLSAPAPSSGEILSTATVSRQVYSASWEPAGRWFVTAGDRHIKFWEPPPPPPLPSSSGSELGGAAPATIPSRPAVMLEQHHSATFVDVVVCRVASASERISHAAAVRAGADPGDIPLESPRRGASVTLAVTAGGMLTAFDSTRLMDRWVPLRADSAFSVTAAGSVAYVGCSDGTVRAFAVPSLEHLGTLPRAPVVGALPFAGALAPDSASPGAQASVRPGAVAVRASHKGGRVAVIYGDRSLALWAVPSEAPRPANGRPPVLNPRGARRLRSFLHHCGAVRDVAVVEDAAVAMAAVPSAGADGAARRLTHADAPRVPPGSFVTASADGTVRLWNINPAVLPPSKRPATAPTAAVAALRGGLGSGKGTPNPSPGASPFAAVAAAALMRPTTAAPGTRDPAGTPSTPLPPHPGADEAGCVPARHPLGYETLAVLSLDGSDGDGRWSPPPRGSASARAVASATFDPERGWRAPASADINSPLCVAVRQGEVPVGGRPSADAPPHRDAIAAIGTSSGEVVLVSLGTLRVVGRARPHTKDVLSVAFSPATGAALASASKDHTACVMDARTAPTLPYAPRTHHLRECARLSHHSAAVTSLTFSYDDCKLVTTGADGGVGFCKVTIAGRAPVDLVAVSTSAAAPPPAGMTGDALPPAMALARAAAAAAQHAACTGSVAAKLWRSASQPYGSVLSSAMDATNRHAATVGTDKALHVWALRSGRHLRSHKVAGSEGKPASGLARVAMDPSGLFAAVASQDCGVTLVDFYGGRALARVQGHADVVTGLTFTPDCKRLITVSADGVVLVWRLGAAVTASVRERIAEITQARSAALSGRAMRASQALLASQKGSADQGGPAAAVGSAVAKRPPEAPAAALASAIAANPAEPHPESPPPPQPADPPAHGSPARVPPPTLPDAALAGAGASGMDRGPSSLPSWARRTGGAADAADPRSASSAGVMAMFHLGDDDDADASGASSPASSAPDATGRQLGVGALAAALAGGGSPARSAGPLSGRPGFGADGSLPKDAPPMRPATSAPVGSRRASNADSAEAASDAEDTYGDDFEMEDAGSSDPSRPMVDSAPYLADLPNLDDSEPGESESSPSTPGSALGPPDAFAITITPRKEALPLEAPSSIAAAGAAATLEDDGSPAPPAPAAPEDRMAESSLGESAASAGALVLEGLDRGGQAGPPGLRAYRVPTAGSRAGSRPGTASSAARSSVDAPSVRDAVANMRAGLRQLGIALDATPKVPLGAADDLTVSPSEPVELAAEGARASGSRGGVCSRPSVHDRALQYLTGQSALPTGPEPAASSEAPESEAGAAAEAEGHSDPAAVRTPPRGLAGTSPARIGAEAAGAPLASVSPRLERSLGASQAAGEGGGPSAAAVVQATSALESTTLAATSLAEQLAGEAGESSGAMARLLRQAMAQSVKQLTSAMALLRADGEEDLGEATAAAAGEAGPAAAGSVSPLSLDHPGVTALLESYSQLLVERRKTIVPTAEDRKHGPFEWEIEWKRLQLQRLIGRGNFGEVWLSSWLGSPVAVKTLLPALQSDKAVVKRFIDEIFMQSALHHPNVVMFMGACLQPPNVCLVLEHCVHGSLHEFLRSETTHSIRITMSLVYRFAVDIARGVKYLHNKQNIVQRDLKARNVLVDASLNAKVSDFGLSRVMTETGADGNLTACGTPAWTAPEIVRMEAYTDKVDVYSFGIILWELITRQEPYGGKRGVQIAYAAAEQGKRPEIPSYVPRNYSVLMQECWADRPADRPTFNQILKRLFAMKKEADHIANE</sequence>
<feature type="compositionally biased region" description="Low complexity" evidence="7">
    <location>
        <begin position="1"/>
        <end position="10"/>
    </location>
</feature>
<feature type="region of interest" description="Disordered" evidence="7">
    <location>
        <begin position="1441"/>
        <end position="1488"/>
    </location>
</feature>
<feature type="compositionally biased region" description="Low complexity" evidence="7">
    <location>
        <begin position="1081"/>
        <end position="1095"/>
    </location>
</feature>
<evidence type="ECO:0000256" key="2">
    <source>
        <dbReference type="ARBA" id="ARBA00022741"/>
    </source>
</evidence>
<dbReference type="InterPro" id="IPR036322">
    <property type="entry name" value="WD40_repeat_dom_sf"/>
</dbReference>
<reference evidence="9 10" key="1">
    <citation type="submission" date="2019-07" db="EMBL/GenBank/DDBJ databases">
        <title>Genomes of Cafeteria roenbergensis.</title>
        <authorList>
            <person name="Fischer M.G."/>
            <person name="Hackl T."/>
            <person name="Roman M."/>
        </authorList>
    </citation>
    <scope>NUCLEOTIDE SEQUENCE [LARGE SCALE GENOMIC DNA]</scope>
    <source>
        <strain evidence="9 10">RCC970-E3</strain>
    </source>
</reference>
<feature type="domain" description="Protein kinase" evidence="8">
    <location>
        <begin position="1658"/>
        <end position="1916"/>
    </location>
</feature>
<evidence type="ECO:0000256" key="3">
    <source>
        <dbReference type="ARBA" id="ARBA00022777"/>
    </source>
</evidence>
<dbReference type="FunFam" id="3.30.200.20:FF:000180">
    <property type="entry name" value="serine/threonine-protein kinase STY46-like"/>
    <property type="match status" value="1"/>
</dbReference>
<dbReference type="InterPro" id="IPR017441">
    <property type="entry name" value="Protein_kinase_ATP_BS"/>
</dbReference>
<evidence type="ECO:0000259" key="8">
    <source>
        <dbReference type="PROSITE" id="PS50011"/>
    </source>
</evidence>
<comment type="caution">
    <text evidence="9">The sequence shown here is derived from an EMBL/GenBank/DDBJ whole genome shotgun (WGS) entry which is preliminary data.</text>
</comment>
<dbReference type="Gene3D" id="2.130.10.10">
    <property type="entry name" value="YVTN repeat-like/Quinoprotein amine dehydrogenase"/>
    <property type="match status" value="4"/>
</dbReference>
<dbReference type="InterPro" id="IPR001245">
    <property type="entry name" value="Ser-Thr/Tyr_kinase_cat_dom"/>
</dbReference>
<dbReference type="Gene3D" id="1.10.510.10">
    <property type="entry name" value="Transferase(Phosphotransferase) domain 1"/>
    <property type="match status" value="1"/>
</dbReference>
<feature type="compositionally biased region" description="Low complexity" evidence="7">
    <location>
        <begin position="1187"/>
        <end position="1196"/>
    </location>
</feature>
<gene>
    <name evidence="9" type="ORF">FNF28_01534</name>
</gene>
<dbReference type="InterPro" id="IPR000719">
    <property type="entry name" value="Prot_kinase_dom"/>
</dbReference>
<dbReference type="InterPro" id="IPR011009">
    <property type="entry name" value="Kinase-like_dom_sf"/>
</dbReference>
<feature type="region of interest" description="Disordered" evidence="7">
    <location>
        <begin position="1108"/>
        <end position="1130"/>
    </location>
</feature>
<dbReference type="PANTHER" id="PTHR45589">
    <property type="entry name" value="WD REPEAT DOMAIN 62, ISOFORM G"/>
    <property type="match status" value="1"/>
</dbReference>